<name>A0A174C438_9FIRM</name>
<reference evidence="2 3" key="1">
    <citation type="submission" date="2015-09" db="EMBL/GenBank/DDBJ databases">
        <authorList>
            <consortium name="Pathogen Informatics"/>
        </authorList>
    </citation>
    <scope>NUCLEOTIDE SEQUENCE [LARGE SCALE GENOMIC DNA]</scope>
    <source>
        <strain evidence="2 3">2789STDY5834841</strain>
    </source>
</reference>
<dbReference type="Proteomes" id="UP000095787">
    <property type="component" value="Unassembled WGS sequence"/>
</dbReference>
<protein>
    <recommendedName>
        <fullName evidence="1">DUF6449 domain-containing protein</fullName>
    </recommendedName>
</protein>
<sequence>MIKYFTIEDLLKHYLQKKFHILGITPNTLYSSQTSMQTDKDSDNYICAAFCFELESGKKVYRNYCVSYNETLEAFTKLCQKEDYRKELFPIFHVEKENVSSVSLQDIYITPEELLLTAEQRTELLSAYEKDVLNTDIRKLGSEVPIGEFSLTIRHVPNKETNTNQPFHSWVNGTREWNAAVNTAFPVTSSEDETNYKTFSIGSLYIYEDYENTLSCLEKYGYKIKRLIRAEDIDSVTLYLSGDSMKNKKWNDLLASFSSAKDENNSDPDKAAYEQSDEKDATSMFTITAPEDFRLLAEHLYLNPSDFLDRGGTSRDYAEVTFKKENNTFTYLLK</sequence>
<evidence type="ECO:0000313" key="2">
    <source>
        <dbReference type="EMBL" id="CUO07049.1"/>
    </source>
</evidence>
<evidence type="ECO:0000313" key="3">
    <source>
        <dbReference type="Proteomes" id="UP000095787"/>
    </source>
</evidence>
<gene>
    <name evidence="2" type="ORF">ERS852456_01536</name>
</gene>
<dbReference type="InterPro" id="IPR045611">
    <property type="entry name" value="DUF6449"/>
</dbReference>
<accession>A0A174C438</accession>
<evidence type="ECO:0000259" key="1">
    <source>
        <dbReference type="Pfam" id="PF20047"/>
    </source>
</evidence>
<dbReference type="EMBL" id="CYZO01000017">
    <property type="protein sequence ID" value="CUO07049.1"/>
    <property type="molecule type" value="Genomic_DNA"/>
</dbReference>
<proteinExistence type="predicted"/>
<feature type="domain" description="DUF6449" evidence="1">
    <location>
        <begin position="52"/>
        <end position="151"/>
    </location>
</feature>
<organism evidence="2 3">
    <name type="scientific">[Ruminococcus] torques</name>
    <dbReference type="NCBI Taxonomy" id="33039"/>
    <lineage>
        <taxon>Bacteria</taxon>
        <taxon>Bacillati</taxon>
        <taxon>Bacillota</taxon>
        <taxon>Clostridia</taxon>
        <taxon>Lachnospirales</taxon>
        <taxon>Lachnospiraceae</taxon>
        <taxon>Mediterraneibacter</taxon>
    </lineage>
</organism>
<dbReference type="Pfam" id="PF20047">
    <property type="entry name" value="DUF6449"/>
    <property type="match status" value="1"/>
</dbReference>
<dbReference type="AlphaFoldDB" id="A0A174C438"/>